<keyword evidence="10 12" id="KW-0811">Translocation</keyword>
<comment type="subcellular location">
    <subcellularLocation>
        <location evidence="12">Cell membrane</location>
        <topology evidence="12">Peripheral membrane protein</topology>
        <orientation evidence="12">Cytoplasmic side</orientation>
    </subcellularLocation>
    <subcellularLocation>
        <location evidence="12">Cytoplasm</location>
    </subcellularLocation>
    <subcellularLocation>
        <location evidence="1">Membrane</location>
        <topology evidence="1">Peripheral membrane protein</topology>
    </subcellularLocation>
    <text evidence="12">Distribution is 50-50.</text>
</comment>
<gene>
    <name evidence="12" type="primary">secA</name>
    <name evidence="16" type="ORF">J2Z60_002062</name>
</gene>
<dbReference type="InterPro" id="IPR044722">
    <property type="entry name" value="SecA_SF2_C"/>
</dbReference>
<keyword evidence="7 12" id="KW-0067">ATP-binding</keyword>
<feature type="binding site" evidence="12">
    <location>
        <position position="488"/>
    </location>
    <ligand>
        <name>ATP</name>
        <dbReference type="ChEBI" id="CHEBI:30616"/>
    </ligand>
</feature>
<reference evidence="16 17" key="1">
    <citation type="submission" date="2021-03" db="EMBL/GenBank/DDBJ databases">
        <title>Genomic Encyclopedia of Type Strains, Phase IV (KMG-IV): sequencing the most valuable type-strain genomes for metagenomic binning, comparative biology and taxonomic classification.</title>
        <authorList>
            <person name="Goeker M."/>
        </authorList>
    </citation>
    <scope>NUCLEOTIDE SEQUENCE [LARGE SCALE GENOMIC DNA]</scope>
    <source>
        <strain evidence="16 17">DSM 101872</strain>
    </source>
</reference>
<dbReference type="CDD" id="cd18803">
    <property type="entry name" value="SF2_C_secA"/>
    <property type="match status" value="1"/>
</dbReference>
<evidence type="ECO:0000256" key="8">
    <source>
        <dbReference type="ARBA" id="ARBA00022927"/>
    </source>
</evidence>
<comment type="similarity">
    <text evidence="2 12">Belongs to the SecA family.</text>
</comment>
<comment type="catalytic activity">
    <reaction evidence="12">
        <text>ATP + H2O + cellular proteinSide 1 = ADP + phosphate + cellular proteinSide 2.</text>
        <dbReference type="EC" id="7.4.2.8"/>
    </reaction>
</comment>
<evidence type="ECO:0000256" key="5">
    <source>
        <dbReference type="ARBA" id="ARBA00022490"/>
    </source>
</evidence>
<feature type="domain" description="Helicase C-terminal" evidence="14">
    <location>
        <begin position="407"/>
        <end position="577"/>
    </location>
</feature>
<dbReference type="InterPro" id="IPR027417">
    <property type="entry name" value="P-loop_NTPase"/>
</dbReference>
<comment type="subunit">
    <text evidence="12">Monomer and homodimer. Part of the essential Sec protein translocation apparatus which comprises SecA, SecYEG and auxiliary proteins SecDF. Other proteins may also be involved.</text>
</comment>
<dbReference type="InterPro" id="IPR011130">
    <property type="entry name" value="SecA_preprotein_X-link_dom"/>
</dbReference>
<dbReference type="Pfam" id="PF01043">
    <property type="entry name" value="SecA_PP_bind"/>
    <property type="match status" value="1"/>
</dbReference>
<sequence length="784" mass="89855">MLSDKLQLYKINKILKRINQLSPKMKQMSDSDLKKQTAKFKTMLSQGENLDDILIEAFATVREVDYRVLGMFPYDVQVMGAIALSKGFIAEMKTGEGKTLTATMPLYLNALTGQGAMLVTTNDYLAQRDGDLLRPVYENLDLTVSIAVSDKNQNVSSSQKRQWYNSDIVYTTASSLAFDYLFNNLITDKEDQYMRPFNYAVIDEVDDVLLDQAEMPLIVASKNNLQSNLYELTDTFVNFLKQDRDYIFKDNKRLVWLTYYGVKKAEKYFRIENLFSADNRELYRHIILALKAHYCMVNRRDYAVIRGKVVLFDERNGRLQKGVQISTGLHQAIETKEKVSLSPTKKSAATITFPGLFNLFNKIAGMSGTAKTNEEEFLNTYNMKVICIPTNKPIIRKNYRAKVFLTTSDKLLAAIKKTISLHETGRPVLLVTGSVENSEIVSELLLNYGVANNVLNAFNIPYEAKIIANAGKRGAVTIATNMAGRGTDIKLSSDVKKLGGLAVIGTEMLSKRMQLQLSGRAGRQGDPGSSQFYISLEDDYVAKDSTFKFKKGYRRLFNAKKKGKKIIQLHSPLIKLSLKLLQERIEEKAAMTRMVTNLNAKCLGKQRELFYIWRNNIIKTKNLENEVADLIDQVIDIYLKQTDNWDAGKIKDLVNNHITYQAVDIPEITNTQDAKKVITKISQQVLEKKKKKLINNQQLNKFYHQVYLHTMDILWTDQVYYMERLPIYTNYWQVSGHPSEYIYQKWAYESFLTFESKLKQKIAEEILLSTIYIDKKNNIIVEFV</sequence>
<dbReference type="EMBL" id="JAGGLU010000017">
    <property type="protein sequence ID" value="MBP2058871.1"/>
    <property type="molecule type" value="Genomic_DNA"/>
</dbReference>
<evidence type="ECO:0000313" key="16">
    <source>
        <dbReference type="EMBL" id="MBP2058871.1"/>
    </source>
</evidence>
<dbReference type="InterPro" id="IPR036670">
    <property type="entry name" value="SecA_X-link_sf"/>
</dbReference>
<dbReference type="RefSeq" id="WP_209687587.1">
    <property type="nucleotide sequence ID" value="NZ_JAGGLU010000017.1"/>
</dbReference>
<dbReference type="Pfam" id="PF07516">
    <property type="entry name" value="SecA_SW"/>
    <property type="match status" value="1"/>
</dbReference>
<organism evidence="16 17">
    <name type="scientific">Lactobacillus colini</name>
    <dbReference type="NCBI Taxonomy" id="1819254"/>
    <lineage>
        <taxon>Bacteria</taxon>
        <taxon>Bacillati</taxon>
        <taxon>Bacillota</taxon>
        <taxon>Bacilli</taxon>
        <taxon>Lactobacillales</taxon>
        <taxon>Lactobacillaceae</taxon>
        <taxon>Lactobacillus</taxon>
    </lineage>
</organism>
<dbReference type="InterPro" id="IPR022490">
    <property type="entry name" value="SecA2"/>
</dbReference>
<evidence type="ECO:0000256" key="3">
    <source>
        <dbReference type="ARBA" id="ARBA00022448"/>
    </source>
</evidence>
<comment type="caution">
    <text evidence="16">The sequence shown here is derived from an EMBL/GenBank/DDBJ whole genome shotgun (WGS) entry which is preliminary data.</text>
</comment>
<keyword evidence="5 12" id="KW-0963">Cytoplasm</keyword>
<evidence type="ECO:0000256" key="4">
    <source>
        <dbReference type="ARBA" id="ARBA00022475"/>
    </source>
</evidence>
<keyword evidence="9 12" id="KW-1278">Translocase</keyword>
<keyword evidence="3 12" id="KW-0813">Transport</keyword>
<evidence type="ECO:0000259" key="14">
    <source>
        <dbReference type="PROSITE" id="PS51194"/>
    </source>
</evidence>
<evidence type="ECO:0000256" key="2">
    <source>
        <dbReference type="ARBA" id="ARBA00007650"/>
    </source>
</evidence>
<dbReference type="Gene3D" id="3.90.1440.10">
    <property type="entry name" value="SecA, preprotein cross-linking domain"/>
    <property type="match status" value="1"/>
</dbReference>
<dbReference type="InterPro" id="IPR014018">
    <property type="entry name" value="SecA_motor_DEAD"/>
</dbReference>
<dbReference type="InterPro" id="IPR036266">
    <property type="entry name" value="SecA_Wing/Scaffold_sf"/>
</dbReference>
<dbReference type="PANTHER" id="PTHR30612:SF0">
    <property type="entry name" value="CHLOROPLAST PROTEIN-TRANSPORTING ATPASE"/>
    <property type="match status" value="1"/>
</dbReference>
<dbReference type="SUPFAM" id="SSF81886">
    <property type="entry name" value="Helical scaffold and wing domains of SecA"/>
    <property type="match status" value="1"/>
</dbReference>
<evidence type="ECO:0000256" key="6">
    <source>
        <dbReference type="ARBA" id="ARBA00022741"/>
    </source>
</evidence>
<evidence type="ECO:0000256" key="7">
    <source>
        <dbReference type="ARBA" id="ARBA00022840"/>
    </source>
</evidence>
<dbReference type="PANTHER" id="PTHR30612">
    <property type="entry name" value="SECA INNER MEMBRANE COMPONENT OF SEC PROTEIN SECRETION SYSTEM"/>
    <property type="match status" value="1"/>
</dbReference>
<dbReference type="InterPro" id="IPR000185">
    <property type="entry name" value="SecA"/>
</dbReference>
<protein>
    <recommendedName>
        <fullName evidence="12">Protein translocase subunit SecA</fullName>
        <ecNumber evidence="12">7.4.2.8</ecNumber>
    </recommendedName>
</protein>
<feature type="binding site" evidence="12">
    <location>
        <begin position="95"/>
        <end position="99"/>
    </location>
    <ligand>
        <name>ATP</name>
        <dbReference type="ChEBI" id="CHEBI:30616"/>
    </ligand>
</feature>
<dbReference type="InterPro" id="IPR020937">
    <property type="entry name" value="SecA_CS"/>
</dbReference>
<accession>A0ABS4MGN5</accession>
<dbReference type="Proteomes" id="UP001519292">
    <property type="component" value="Unassembled WGS sequence"/>
</dbReference>
<proteinExistence type="inferred from homology"/>
<dbReference type="SMART" id="SM00957">
    <property type="entry name" value="SecA_DEAD"/>
    <property type="match status" value="1"/>
</dbReference>
<comment type="function">
    <text evidence="12">Part of the Sec protein translocase complex. Interacts with the SecYEG preprotein conducting channel. Has a central role in coupling the hydrolysis of ATP to the transfer of proteins into and across the cell membrane, serving as an ATP-driven molecular motor driving the stepwise translocation of polypeptide chains across the membrane.</text>
</comment>
<evidence type="ECO:0000259" key="13">
    <source>
        <dbReference type="PROSITE" id="PS51192"/>
    </source>
</evidence>
<evidence type="ECO:0000256" key="11">
    <source>
        <dbReference type="ARBA" id="ARBA00023136"/>
    </source>
</evidence>
<evidence type="ECO:0000313" key="17">
    <source>
        <dbReference type="Proteomes" id="UP001519292"/>
    </source>
</evidence>
<keyword evidence="4 12" id="KW-1003">Cell membrane</keyword>
<dbReference type="SUPFAM" id="SSF81767">
    <property type="entry name" value="Pre-protein crosslinking domain of SecA"/>
    <property type="match status" value="1"/>
</dbReference>
<dbReference type="SMART" id="SM00958">
    <property type="entry name" value="SecA_PP_bind"/>
    <property type="match status" value="1"/>
</dbReference>
<evidence type="ECO:0000256" key="12">
    <source>
        <dbReference type="HAMAP-Rule" id="MF_01382"/>
    </source>
</evidence>
<keyword evidence="17" id="KW-1185">Reference proteome</keyword>
<evidence type="ECO:0000256" key="9">
    <source>
        <dbReference type="ARBA" id="ARBA00022967"/>
    </source>
</evidence>
<dbReference type="InterPro" id="IPR011115">
    <property type="entry name" value="SecA_DEAD"/>
</dbReference>
<feature type="domain" description="SecA family profile" evidence="15">
    <location>
        <begin position="1"/>
        <end position="568"/>
    </location>
</feature>
<dbReference type="Gene3D" id="1.10.3060.10">
    <property type="entry name" value="Helical scaffold and wing domains of SecA"/>
    <property type="match status" value="1"/>
</dbReference>
<feature type="binding site" evidence="12">
    <location>
        <position position="77"/>
    </location>
    <ligand>
        <name>ATP</name>
        <dbReference type="ChEBI" id="CHEBI:30616"/>
    </ligand>
</feature>
<evidence type="ECO:0000259" key="15">
    <source>
        <dbReference type="PROSITE" id="PS51196"/>
    </source>
</evidence>
<dbReference type="NCBIfam" id="TIGR03714">
    <property type="entry name" value="secA2"/>
    <property type="match status" value="1"/>
</dbReference>
<feature type="domain" description="Helicase ATP-binding" evidence="13">
    <location>
        <begin position="79"/>
        <end position="254"/>
    </location>
</feature>
<dbReference type="CDD" id="cd17928">
    <property type="entry name" value="DEXDc_SecA"/>
    <property type="match status" value="1"/>
</dbReference>
<dbReference type="InterPro" id="IPR001650">
    <property type="entry name" value="Helicase_C-like"/>
</dbReference>
<keyword evidence="8 12" id="KW-0653">Protein transport</keyword>
<dbReference type="SUPFAM" id="SSF52540">
    <property type="entry name" value="P-loop containing nucleoside triphosphate hydrolases"/>
    <property type="match status" value="2"/>
</dbReference>
<dbReference type="PROSITE" id="PS51194">
    <property type="entry name" value="HELICASE_CTER"/>
    <property type="match status" value="1"/>
</dbReference>
<dbReference type="InterPro" id="IPR014001">
    <property type="entry name" value="Helicase_ATP-bd"/>
</dbReference>
<name>A0ABS4MGN5_9LACO</name>
<keyword evidence="6 12" id="KW-0547">Nucleotide-binding</keyword>
<dbReference type="Gene3D" id="3.40.50.300">
    <property type="entry name" value="P-loop containing nucleotide triphosphate hydrolases"/>
    <property type="match status" value="2"/>
</dbReference>
<dbReference type="HAMAP" id="MF_01382">
    <property type="entry name" value="SecA"/>
    <property type="match status" value="1"/>
</dbReference>
<dbReference type="PROSITE" id="PS51196">
    <property type="entry name" value="SECA_MOTOR_DEAD"/>
    <property type="match status" value="1"/>
</dbReference>
<dbReference type="EC" id="7.4.2.8" evidence="12"/>
<keyword evidence="11 12" id="KW-0472">Membrane</keyword>
<dbReference type="Pfam" id="PF07517">
    <property type="entry name" value="SecA_DEAD"/>
    <property type="match status" value="1"/>
</dbReference>
<dbReference type="PRINTS" id="PR00906">
    <property type="entry name" value="SECA"/>
</dbReference>
<dbReference type="InterPro" id="IPR011116">
    <property type="entry name" value="SecA_Wing/Scaffold"/>
</dbReference>
<dbReference type="Pfam" id="PF21090">
    <property type="entry name" value="P-loop_SecA"/>
    <property type="match status" value="1"/>
</dbReference>
<evidence type="ECO:0000256" key="10">
    <source>
        <dbReference type="ARBA" id="ARBA00023010"/>
    </source>
</evidence>
<evidence type="ECO:0000256" key="1">
    <source>
        <dbReference type="ARBA" id="ARBA00004170"/>
    </source>
</evidence>
<dbReference type="NCBIfam" id="NF006630">
    <property type="entry name" value="PRK09200.1"/>
    <property type="match status" value="1"/>
</dbReference>
<dbReference type="PROSITE" id="PS51192">
    <property type="entry name" value="HELICASE_ATP_BIND_1"/>
    <property type="match status" value="1"/>
</dbReference>
<dbReference type="PROSITE" id="PS01312">
    <property type="entry name" value="SECA"/>
    <property type="match status" value="1"/>
</dbReference>